<dbReference type="GO" id="GO:0046872">
    <property type="term" value="F:metal ion binding"/>
    <property type="evidence" value="ECO:0007669"/>
    <property type="project" value="UniProtKB-KW"/>
</dbReference>
<comment type="subcellular location">
    <subcellularLocation>
        <location evidence="1 11">Cytoplasm</location>
    </subcellularLocation>
</comment>
<comment type="cofactor">
    <cofactor evidence="11">
        <name>[4Fe-4S] cluster</name>
        <dbReference type="ChEBI" id="CHEBI:49883"/>
    </cofactor>
    <text evidence="11">Binds 1 [4Fe-4S] cluster per subunit. Following nitrosylation of the [4Fe-4S] cluster binds 1 [4Fe-8(NO)] cluster per subunit.</text>
</comment>
<dbReference type="EMBL" id="BMMK01000039">
    <property type="protein sequence ID" value="GGM77408.1"/>
    <property type="molecule type" value="Genomic_DNA"/>
</dbReference>
<evidence type="ECO:0000256" key="8">
    <source>
        <dbReference type="ARBA" id="ARBA00023125"/>
    </source>
</evidence>
<dbReference type="GO" id="GO:0003677">
    <property type="term" value="F:DNA binding"/>
    <property type="evidence" value="ECO:0007669"/>
    <property type="project" value="UniProtKB-UniRule"/>
</dbReference>
<keyword evidence="9 11" id="KW-1015">Disulfide bond</keyword>
<comment type="caution">
    <text evidence="13">The sequence shown here is derived from an EMBL/GenBank/DDBJ whole genome shotgun (WGS) entry which is preliminary data.</text>
</comment>
<keyword evidence="7 11" id="KW-0805">Transcription regulation</keyword>
<evidence type="ECO:0000256" key="9">
    <source>
        <dbReference type="ARBA" id="ARBA00023157"/>
    </source>
</evidence>
<dbReference type="PROSITE" id="PS51674">
    <property type="entry name" value="4FE4S_WBL"/>
    <property type="match status" value="1"/>
</dbReference>
<comment type="function">
    <text evidence="11">Acts as a transcriptional regulator. Probably redox-responsive. The apo- but not holo-form probably binds DNA.</text>
</comment>
<evidence type="ECO:0000259" key="12">
    <source>
        <dbReference type="PROSITE" id="PS51674"/>
    </source>
</evidence>
<feature type="binding site" evidence="11">
    <location>
        <position position="63"/>
    </location>
    <ligand>
        <name>[4Fe-4S] cluster</name>
        <dbReference type="ChEBI" id="CHEBI:49883"/>
    </ligand>
</feature>
<evidence type="ECO:0000256" key="7">
    <source>
        <dbReference type="ARBA" id="ARBA00023015"/>
    </source>
</evidence>
<dbReference type="GO" id="GO:0005737">
    <property type="term" value="C:cytoplasm"/>
    <property type="evidence" value="ECO:0007669"/>
    <property type="project" value="UniProtKB-SubCell"/>
</dbReference>
<dbReference type="PANTHER" id="PTHR38839:SF6">
    <property type="entry name" value="TRANSCRIPTIONAL REGULATOR WHIB1"/>
    <property type="match status" value="1"/>
</dbReference>
<keyword evidence="5 11" id="KW-0408">Iron</keyword>
<comment type="PTM">
    <text evidence="11">Upon Fe-S cluster removal intramolecular disulfide bonds are formed.</text>
</comment>
<dbReference type="AlphaFoldDB" id="A0A8J3CJE3"/>
<dbReference type="GO" id="GO:0045454">
    <property type="term" value="P:cell redox homeostasis"/>
    <property type="evidence" value="ECO:0007669"/>
    <property type="project" value="TreeGrafter"/>
</dbReference>
<keyword evidence="6 11" id="KW-0411">Iron-sulfur</keyword>
<evidence type="ECO:0000256" key="11">
    <source>
        <dbReference type="HAMAP-Rule" id="MF_01479"/>
    </source>
</evidence>
<dbReference type="InterPro" id="IPR034768">
    <property type="entry name" value="4FE4S_WBL"/>
</dbReference>
<proteinExistence type="inferred from homology"/>
<keyword evidence="4 11" id="KW-0479">Metal-binding</keyword>
<reference evidence="13" key="1">
    <citation type="journal article" date="2014" name="Int. J. Syst. Evol. Microbiol.">
        <title>Complete genome sequence of Corynebacterium casei LMG S-19264T (=DSM 44701T), isolated from a smear-ripened cheese.</title>
        <authorList>
            <consortium name="US DOE Joint Genome Institute (JGI-PGF)"/>
            <person name="Walter F."/>
            <person name="Albersmeier A."/>
            <person name="Kalinowski J."/>
            <person name="Ruckert C."/>
        </authorList>
    </citation>
    <scope>NUCLEOTIDE SEQUENCE</scope>
    <source>
        <strain evidence="13">CGMCC 4.5737</strain>
    </source>
</reference>
<dbReference type="HAMAP" id="MF_01479">
    <property type="entry name" value="WhiB"/>
    <property type="match status" value="1"/>
</dbReference>
<keyword evidence="3 11" id="KW-0004">4Fe-4S</keyword>
<dbReference type="Pfam" id="PF02467">
    <property type="entry name" value="Whib"/>
    <property type="match status" value="1"/>
</dbReference>
<dbReference type="GO" id="GO:0047134">
    <property type="term" value="F:protein-disulfide reductase [NAD(P)H] activity"/>
    <property type="evidence" value="ECO:0007669"/>
    <property type="project" value="TreeGrafter"/>
</dbReference>
<keyword evidence="14" id="KW-1185">Reference proteome</keyword>
<reference evidence="13" key="2">
    <citation type="submission" date="2020-09" db="EMBL/GenBank/DDBJ databases">
        <authorList>
            <person name="Sun Q."/>
            <person name="Zhou Y."/>
        </authorList>
    </citation>
    <scope>NUCLEOTIDE SEQUENCE</scope>
    <source>
        <strain evidence="13">CGMCC 4.5737</strain>
    </source>
</reference>
<gene>
    <name evidence="11" type="primary">whiB</name>
    <name evidence="13" type="ORF">GCM10012275_55120</name>
</gene>
<dbReference type="GO" id="GO:0035731">
    <property type="term" value="F:dinitrosyl-iron complex binding"/>
    <property type="evidence" value="ECO:0007669"/>
    <property type="project" value="UniProtKB-UniRule"/>
</dbReference>
<evidence type="ECO:0000256" key="4">
    <source>
        <dbReference type="ARBA" id="ARBA00022723"/>
    </source>
</evidence>
<keyword evidence="10 11" id="KW-0804">Transcription</keyword>
<protein>
    <recommendedName>
        <fullName evidence="11">Transcriptional regulator WhiB</fullName>
    </recommendedName>
</protein>
<evidence type="ECO:0000256" key="6">
    <source>
        <dbReference type="ARBA" id="ARBA00023014"/>
    </source>
</evidence>
<dbReference type="GO" id="GO:0051539">
    <property type="term" value="F:4 iron, 4 sulfur cluster binding"/>
    <property type="evidence" value="ECO:0007669"/>
    <property type="project" value="UniProtKB-UniRule"/>
</dbReference>
<sequence>MSRRRTGAEAILGSAAVNPVAPAGLDRDWRSAAACRTQDPELFFPVGEGPLAQWQIAEAKAVCRRCPVILECRAWALQVGEDSGVWGGLDAGERRELRRRELPKAG</sequence>
<dbReference type="InterPro" id="IPR003482">
    <property type="entry name" value="Whib"/>
</dbReference>
<organism evidence="13 14">
    <name type="scientific">Longimycelium tulufanense</name>
    <dbReference type="NCBI Taxonomy" id="907463"/>
    <lineage>
        <taxon>Bacteria</taxon>
        <taxon>Bacillati</taxon>
        <taxon>Actinomycetota</taxon>
        <taxon>Actinomycetes</taxon>
        <taxon>Pseudonocardiales</taxon>
        <taxon>Pseudonocardiaceae</taxon>
        <taxon>Longimycelium</taxon>
    </lineage>
</organism>
<accession>A0A8J3CJE3</accession>
<evidence type="ECO:0000256" key="5">
    <source>
        <dbReference type="ARBA" id="ARBA00023004"/>
    </source>
</evidence>
<feature type="binding site" evidence="11">
    <location>
        <position position="35"/>
    </location>
    <ligand>
        <name>[4Fe-4S] cluster</name>
        <dbReference type="ChEBI" id="CHEBI:49883"/>
    </ligand>
</feature>
<keyword evidence="11" id="KW-0963">Cytoplasm</keyword>
<keyword evidence="8 11" id="KW-0238">DNA-binding</keyword>
<feature type="domain" description="4Fe-4S Wbl-type" evidence="12">
    <location>
        <begin position="34"/>
        <end position="96"/>
    </location>
</feature>
<comment type="PTM">
    <text evidence="11">The Fe-S cluster can be nitrosylated by nitric oxide (NO).</text>
</comment>
<dbReference type="PANTHER" id="PTHR38839">
    <property type="entry name" value="TRANSCRIPTIONAL REGULATOR WHID-RELATED"/>
    <property type="match status" value="1"/>
</dbReference>
<evidence type="ECO:0000256" key="2">
    <source>
        <dbReference type="ARBA" id="ARBA00006597"/>
    </source>
</evidence>
<comment type="similarity">
    <text evidence="2 11">Belongs to the WhiB family.</text>
</comment>
<evidence type="ECO:0000256" key="10">
    <source>
        <dbReference type="ARBA" id="ARBA00023163"/>
    </source>
</evidence>
<evidence type="ECO:0000256" key="1">
    <source>
        <dbReference type="ARBA" id="ARBA00004496"/>
    </source>
</evidence>
<feature type="binding site" evidence="11">
    <location>
        <position position="72"/>
    </location>
    <ligand>
        <name>[4Fe-4S] cluster</name>
        <dbReference type="ChEBI" id="CHEBI:49883"/>
    </ligand>
</feature>
<name>A0A8J3CJE3_9PSEU</name>
<dbReference type="Proteomes" id="UP000637578">
    <property type="component" value="Unassembled WGS sequence"/>
</dbReference>
<evidence type="ECO:0000313" key="13">
    <source>
        <dbReference type="EMBL" id="GGM77408.1"/>
    </source>
</evidence>
<evidence type="ECO:0000256" key="3">
    <source>
        <dbReference type="ARBA" id="ARBA00022485"/>
    </source>
</evidence>
<evidence type="ECO:0000313" key="14">
    <source>
        <dbReference type="Proteomes" id="UP000637578"/>
    </source>
</evidence>
<feature type="binding site" evidence="11">
    <location>
        <position position="66"/>
    </location>
    <ligand>
        <name>[4Fe-4S] cluster</name>
        <dbReference type="ChEBI" id="CHEBI:49883"/>
    </ligand>
</feature>
<dbReference type="GO" id="GO:0045892">
    <property type="term" value="P:negative regulation of DNA-templated transcription"/>
    <property type="evidence" value="ECO:0007669"/>
    <property type="project" value="TreeGrafter"/>
</dbReference>